<dbReference type="EMBL" id="BMDO01000005">
    <property type="protein sequence ID" value="GGI50797.1"/>
    <property type="molecule type" value="Genomic_DNA"/>
</dbReference>
<reference evidence="3" key="1">
    <citation type="journal article" date="2014" name="Int. J. Syst. Evol. Microbiol.">
        <title>Complete genome sequence of Corynebacterium casei LMG S-19264T (=DSM 44701T), isolated from a smear-ripened cheese.</title>
        <authorList>
            <consortium name="US DOE Joint Genome Institute (JGI-PGF)"/>
            <person name="Walter F."/>
            <person name="Albersmeier A."/>
            <person name="Kalinowski J."/>
            <person name="Ruckert C."/>
        </authorList>
    </citation>
    <scope>NUCLEOTIDE SEQUENCE</scope>
    <source>
        <strain evidence="3">CCM 8711</strain>
    </source>
</reference>
<sequence>MINIDNAFNTENRSVFEYYQRPGVGFYIPLYQREYSWDSDNIEQLLEDISKGVENVIEDEDSDENEIRFLGTIITVTEADKNKVQPQDTRALPSSIEKVIDGQQRLSTISLLAALLFKHIDLAQERLIKSIKKFDDAQREELTNQINEITQYWKDKLKDVFSVDLKRGTPTLKPKIIRGSVDKWVMAEAHNESYKSSVSQYLSEFIDHFFRNKEYPKFEKDSNAGKNLFIANAWLSRTVTEAHINDSGFCSGLDIIKNISQENIWQYDRTPLIELIDIEEFTDKGSFSFQLSSLIQILSVCHYLLDRCCFTIIQPVNDDWAFDMFQSLNATGTPLTAIETFKPLVVNTANLDGGEFKGSVEQKYFSKIEHAFDDLKSAAQKSKLTNELLTSFALPIEGTKLATHFSSQRKWLEKIYQKKLAGTEAKRDFIKFFGNYSEFYDEIWNNYKGENNMPIDVLIGSSDADIVSLLMLFLKDSNHKMSITILASFYSNVVEGKPDSVKNFVNVVKAITAFYIIWRSSYSNGGLDDAYRSFFKGLTKSGIEPHQWVDHRDFKISDVKKYLAGTLKAKGISTKEEWLEKAIVFCRYDNSASVTKFALYNSAHDTIPDPSNPGLMKAATPNSSPFLKLEKWKSSDFQTIEHIAPESSNGRWSETLYELDKLYHSIGNLTLLPTAVNSSASNKGWKEKVLYYKHLSEQDPGKLIELANKAKSEGVVLSESTIKMLQNSNYSSHINHILNGEDLEWNDLMVKRRAKKILELLWDRVAPWIF</sequence>
<evidence type="ECO:0000259" key="1">
    <source>
        <dbReference type="Pfam" id="PF03235"/>
    </source>
</evidence>
<dbReference type="PANTHER" id="PTHR35149">
    <property type="entry name" value="SLL5132 PROTEIN"/>
    <property type="match status" value="1"/>
</dbReference>
<dbReference type="AlphaFoldDB" id="A0A917N371"/>
<organism evidence="3 4">
    <name type="scientific">Mucilaginibacter galii</name>
    <dbReference type="NCBI Taxonomy" id="2005073"/>
    <lineage>
        <taxon>Bacteria</taxon>
        <taxon>Pseudomonadati</taxon>
        <taxon>Bacteroidota</taxon>
        <taxon>Sphingobacteriia</taxon>
        <taxon>Sphingobacteriales</taxon>
        <taxon>Sphingobacteriaceae</taxon>
        <taxon>Mucilaginibacter</taxon>
    </lineage>
</organism>
<dbReference type="RefSeq" id="WP_188416281.1">
    <property type="nucleotide sequence ID" value="NZ_BMDO01000005.1"/>
</dbReference>
<dbReference type="InterPro" id="IPR004919">
    <property type="entry name" value="GmrSD_N"/>
</dbReference>
<evidence type="ECO:0008006" key="5">
    <source>
        <dbReference type="Google" id="ProtNLM"/>
    </source>
</evidence>
<accession>A0A917N371</accession>
<gene>
    <name evidence="3" type="ORF">GCM10011425_20090</name>
</gene>
<evidence type="ECO:0000259" key="2">
    <source>
        <dbReference type="Pfam" id="PF07510"/>
    </source>
</evidence>
<dbReference type="Proteomes" id="UP000662074">
    <property type="component" value="Unassembled WGS sequence"/>
</dbReference>
<protein>
    <recommendedName>
        <fullName evidence="5">DUF262 domain-containing protein</fullName>
    </recommendedName>
</protein>
<reference evidence="3" key="2">
    <citation type="submission" date="2020-09" db="EMBL/GenBank/DDBJ databases">
        <authorList>
            <person name="Sun Q."/>
            <person name="Sedlacek I."/>
        </authorList>
    </citation>
    <scope>NUCLEOTIDE SEQUENCE</scope>
    <source>
        <strain evidence="3">CCM 8711</strain>
    </source>
</reference>
<dbReference type="Pfam" id="PF07510">
    <property type="entry name" value="GmrSD_C"/>
    <property type="match status" value="1"/>
</dbReference>
<comment type="caution">
    <text evidence="3">The sequence shown here is derived from an EMBL/GenBank/DDBJ whole genome shotgun (WGS) entry which is preliminary data.</text>
</comment>
<evidence type="ECO:0000313" key="3">
    <source>
        <dbReference type="EMBL" id="GGI50797.1"/>
    </source>
</evidence>
<dbReference type="Pfam" id="PF03235">
    <property type="entry name" value="GmrSD_N"/>
    <property type="match status" value="1"/>
</dbReference>
<dbReference type="PANTHER" id="PTHR35149:SF1">
    <property type="entry name" value="DUF5655 DOMAIN-CONTAINING PROTEIN"/>
    <property type="match status" value="1"/>
</dbReference>
<name>A0A917N371_9SPHI</name>
<evidence type="ECO:0000313" key="4">
    <source>
        <dbReference type="Proteomes" id="UP000662074"/>
    </source>
</evidence>
<feature type="domain" description="GmrSD restriction endonucleases N-terminal" evidence="1">
    <location>
        <begin position="20"/>
        <end position="344"/>
    </location>
</feature>
<dbReference type="InterPro" id="IPR011089">
    <property type="entry name" value="GmrSD_C"/>
</dbReference>
<keyword evidence="4" id="KW-1185">Reference proteome</keyword>
<feature type="domain" description="GmrSD restriction endonucleases C-terminal" evidence="2">
    <location>
        <begin position="634"/>
        <end position="698"/>
    </location>
</feature>
<proteinExistence type="predicted"/>